<evidence type="ECO:0000313" key="2">
    <source>
        <dbReference type="Proteomes" id="UP000433876"/>
    </source>
</evidence>
<accession>A0A8S8ZP73</accession>
<sequence length="88" mass="10307">MRFWKYDSMDVAEELLTDFDHMDSRISHLWSKEMLPEDSNFVILEILMQLKGFPSKETRFQSFSGQNCPLHLAGLFETLPISFSKTTD</sequence>
<dbReference type="Proteomes" id="UP000433876">
    <property type="component" value="Unassembled WGS sequence"/>
</dbReference>
<protein>
    <submittedName>
        <fullName evidence="1">Uncharacterized protein</fullName>
    </submittedName>
</protein>
<reference evidence="1 2" key="1">
    <citation type="submission" date="2017-07" db="EMBL/GenBank/DDBJ databases">
        <title>Genome sequence of the Sordaria macrospora wild type strain R19027.</title>
        <authorList>
            <person name="Nowrousian M."/>
            <person name="Teichert I."/>
            <person name="Kueck U."/>
        </authorList>
    </citation>
    <scope>NUCLEOTIDE SEQUENCE [LARGE SCALE GENOMIC DNA]</scope>
    <source>
        <strain evidence="1 2">R19027</strain>
        <tissue evidence="1">Mycelium</tissue>
    </source>
</reference>
<dbReference type="EMBL" id="NMPR01000091">
    <property type="protein sequence ID" value="KAA8630880.1"/>
    <property type="molecule type" value="Genomic_DNA"/>
</dbReference>
<organism evidence="1 2">
    <name type="scientific">Sordaria macrospora</name>
    <dbReference type="NCBI Taxonomy" id="5147"/>
    <lineage>
        <taxon>Eukaryota</taxon>
        <taxon>Fungi</taxon>
        <taxon>Dikarya</taxon>
        <taxon>Ascomycota</taxon>
        <taxon>Pezizomycotina</taxon>
        <taxon>Sordariomycetes</taxon>
        <taxon>Sordariomycetidae</taxon>
        <taxon>Sordariales</taxon>
        <taxon>Sordariaceae</taxon>
        <taxon>Sordaria</taxon>
    </lineage>
</organism>
<comment type="caution">
    <text evidence="1">The sequence shown here is derived from an EMBL/GenBank/DDBJ whole genome shotgun (WGS) entry which is preliminary data.</text>
</comment>
<dbReference type="AlphaFoldDB" id="A0A8S8ZP73"/>
<gene>
    <name evidence="1" type="ORF">SMACR_04898</name>
</gene>
<evidence type="ECO:0000313" key="1">
    <source>
        <dbReference type="EMBL" id="KAA8630880.1"/>
    </source>
</evidence>
<name>A0A8S8ZP73_SORMA</name>
<proteinExistence type="predicted"/>